<dbReference type="Gene3D" id="3.40.50.300">
    <property type="entry name" value="P-loop containing nucleotide triphosphate hydrolases"/>
    <property type="match status" value="1"/>
</dbReference>
<gene>
    <name evidence="2" type="ORF">KI688_000076</name>
</gene>
<accession>A0A9P7Y553</accession>
<evidence type="ECO:0000313" key="3">
    <source>
        <dbReference type="Proteomes" id="UP000707451"/>
    </source>
</evidence>
<protein>
    <submittedName>
        <fullName evidence="2">Uncharacterized protein</fullName>
    </submittedName>
</protein>
<reference evidence="2" key="1">
    <citation type="submission" date="2021-06" db="EMBL/GenBank/DDBJ databases">
        <title>Genome Sequence of Mortierella hyaline Strain SCG-10, a Cold-Adapted, Nitrate-Reducing Fungus Isolated from Soil in Minnesota, USA.</title>
        <authorList>
            <person name="Aldossari N."/>
        </authorList>
    </citation>
    <scope>NUCLEOTIDE SEQUENCE</scope>
    <source>
        <strain evidence="2">SCG-10</strain>
    </source>
</reference>
<dbReference type="OrthoDB" id="10261556at2759"/>
<evidence type="ECO:0000313" key="2">
    <source>
        <dbReference type="EMBL" id="KAG9072307.1"/>
    </source>
</evidence>
<comment type="caution">
    <text evidence="2">The sequence shown here is derived from an EMBL/GenBank/DDBJ whole genome shotgun (WGS) entry which is preliminary data.</text>
</comment>
<evidence type="ECO:0000256" key="1">
    <source>
        <dbReference type="SAM" id="MobiDB-lite"/>
    </source>
</evidence>
<keyword evidence="3" id="KW-1185">Reference proteome</keyword>
<feature type="region of interest" description="Disordered" evidence="1">
    <location>
        <begin position="188"/>
        <end position="224"/>
    </location>
</feature>
<organism evidence="2 3">
    <name type="scientific">Linnemannia hyalina</name>
    <dbReference type="NCBI Taxonomy" id="64524"/>
    <lineage>
        <taxon>Eukaryota</taxon>
        <taxon>Fungi</taxon>
        <taxon>Fungi incertae sedis</taxon>
        <taxon>Mucoromycota</taxon>
        <taxon>Mortierellomycotina</taxon>
        <taxon>Mortierellomycetes</taxon>
        <taxon>Mortierellales</taxon>
        <taxon>Mortierellaceae</taxon>
        <taxon>Linnemannia</taxon>
    </lineage>
</organism>
<proteinExistence type="predicted"/>
<dbReference type="Proteomes" id="UP000707451">
    <property type="component" value="Unassembled WGS sequence"/>
</dbReference>
<dbReference type="AlphaFoldDB" id="A0A9P7Y553"/>
<sequence>MKNMPSLVQRFGRAARDPKIQGFGILYAPPITKTSPTDENVRDYLMNQQAERCLWTLLDKLFENKARTCDNSCSGCSKFDRPVPTTVCHDTGSSRSEEERHMALKRLQAWRKEAYERWVSSRPYRVGCETWILPDTVAEQLSQKFSWARTAAAVEAISSICNWMPLGKNSYNEIAQVLDKLNNEIDARRGSGSQTTAASALDQLEDSSDGNREGSDGEEDLLES</sequence>
<name>A0A9P7Y553_9FUNG</name>
<dbReference type="EMBL" id="JAHRHY010000001">
    <property type="protein sequence ID" value="KAG9072307.1"/>
    <property type="molecule type" value="Genomic_DNA"/>
</dbReference>
<dbReference type="InterPro" id="IPR027417">
    <property type="entry name" value="P-loop_NTPase"/>
</dbReference>